<comment type="caution">
    <text evidence="3">The sequence shown here is derived from an EMBL/GenBank/DDBJ whole genome shotgun (WGS) entry which is preliminary data.</text>
</comment>
<protein>
    <submittedName>
        <fullName evidence="3">Membrane protein</fullName>
    </submittedName>
</protein>
<keyword evidence="4" id="KW-1185">Reference proteome</keyword>
<dbReference type="EMBL" id="LDPR01000008">
    <property type="protein sequence ID" value="KLO36633.1"/>
    <property type="molecule type" value="Genomic_DNA"/>
</dbReference>
<dbReference type="AlphaFoldDB" id="A0A0I9UID5"/>
<feature type="transmembrane region" description="Helical" evidence="1">
    <location>
        <begin position="115"/>
        <end position="134"/>
    </location>
</feature>
<gene>
    <name evidence="3" type="ORF">ABH38_11710</name>
</gene>
<evidence type="ECO:0000256" key="1">
    <source>
        <dbReference type="SAM" id="Phobius"/>
    </source>
</evidence>
<sequence length="188" mass="19494">MSTVNGLPAHILLNHFVVVLGPLTAILAILCALWPAARRRLIWLVLVLAVGTLILTPLTTGAGLWLEPRVGPSVTLRIHKELGETLVYVLAALAAAVALLAAVHIRQTSGRTVKFALHGAIGVLVIAAAVATLVQTYRIGDSGARAAWGNVASNVTGPAQSHPRWANCSATARRSSEPLAVCGSALAS</sequence>
<feature type="transmembrane region" description="Helical" evidence="1">
    <location>
        <begin position="86"/>
        <end position="103"/>
    </location>
</feature>
<dbReference type="InterPro" id="IPR019251">
    <property type="entry name" value="DUF2231_TM"/>
</dbReference>
<accession>A0A0I9UID5</accession>
<dbReference type="Proteomes" id="UP000036334">
    <property type="component" value="Unassembled WGS sequence"/>
</dbReference>
<keyword evidence="1" id="KW-0472">Membrane</keyword>
<organism evidence="3 4">
    <name type="scientific">Mycobacterium haemophilum</name>
    <dbReference type="NCBI Taxonomy" id="29311"/>
    <lineage>
        <taxon>Bacteria</taxon>
        <taxon>Bacillati</taxon>
        <taxon>Actinomycetota</taxon>
        <taxon>Actinomycetes</taxon>
        <taxon>Mycobacteriales</taxon>
        <taxon>Mycobacteriaceae</taxon>
        <taxon>Mycobacterium</taxon>
    </lineage>
</organism>
<feature type="transmembrane region" description="Helical" evidence="1">
    <location>
        <begin position="41"/>
        <end position="66"/>
    </location>
</feature>
<proteinExistence type="predicted"/>
<dbReference type="Pfam" id="PF09990">
    <property type="entry name" value="DUF2231"/>
    <property type="match status" value="1"/>
</dbReference>
<feature type="transmembrane region" description="Helical" evidence="1">
    <location>
        <begin position="12"/>
        <end position="34"/>
    </location>
</feature>
<evidence type="ECO:0000313" key="4">
    <source>
        <dbReference type="Proteomes" id="UP000036334"/>
    </source>
</evidence>
<feature type="domain" description="DUF2231" evidence="2">
    <location>
        <begin position="6"/>
        <end position="150"/>
    </location>
</feature>
<keyword evidence="1" id="KW-1133">Transmembrane helix</keyword>
<evidence type="ECO:0000259" key="2">
    <source>
        <dbReference type="Pfam" id="PF09990"/>
    </source>
</evidence>
<reference evidence="3 4" key="1">
    <citation type="submission" date="2015-05" db="EMBL/GenBank/DDBJ databases">
        <title>Genome sequence of Mycobacterium haemophilum.</title>
        <authorList>
            <person name="Greninger A.L."/>
            <person name="Cunningham G."/>
            <person name="Miller S."/>
        </authorList>
    </citation>
    <scope>NUCLEOTIDE SEQUENCE [LARGE SCALE GENOMIC DNA]</scope>
    <source>
        <strain evidence="4">UC1</strain>
    </source>
</reference>
<evidence type="ECO:0000313" key="3">
    <source>
        <dbReference type="EMBL" id="KLO36633.1"/>
    </source>
</evidence>
<name>A0A0I9UID5_9MYCO</name>
<keyword evidence="1" id="KW-0812">Transmembrane</keyword>